<feature type="domain" description="HTH iclR-type" evidence="4">
    <location>
        <begin position="23"/>
        <end position="84"/>
    </location>
</feature>
<name>A0A4D7AXF7_9HYPH</name>
<dbReference type="PANTHER" id="PTHR30136">
    <property type="entry name" value="HELIX-TURN-HELIX TRANSCRIPTIONAL REGULATOR, ICLR FAMILY"/>
    <property type="match status" value="1"/>
</dbReference>
<evidence type="ECO:0000256" key="2">
    <source>
        <dbReference type="ARBA" id="ARBA00023125"/>
    </source>
</evidence>
<dbReference type="PROSITE" id="PS51077">
    <property type="entry name" value="HTH_ICLR"/>
    <property type="match status" value="1"/>
</dbReference>
<dbReference type="PANTHER" id="PTHR30136:SF8">
    <property type="entry name" value="TRANSCRIPTIONAL REGULATORY PROTEIN"/>
    <property type="match status" value="1"/>
</dbReference>
<dbReference type="OrthoDB" id="6811967at2"/>
<organism evidence="6 7">
    <name type="scientific">Phreatobacter stygius</name>
    <dbReference type="NCBI Taxonomy" id="1940610"/>
    <lineage>
        <taxon>Bacteria</taxon>
        <taxon>Pseudomonadati</taxon>
        <taxon>Pseudomonadota</taxon>
        <taxon>Alphaproteobacteria</taxon>
        <taxon>Hyphomicrobiales</taxon>
        <taxon>Phreatobacteraceae</taxon>
        <taxon>Phreatobacter</taxon>
    </lineage>
</organism>
<dbReference type="KEGG" id="pstg:E8M01_07855"/>
<dbReference type="InterPro" id="IPR005471">
    <property type="entry name" value="Tscrpt_reg_IclR_N"/>
</dbReference>
<keyword evidence="1" id="KW-0805">Transcription regulation</keyword>
<dbReference type="GO" id="GO:0003700">
    <property type="term" value="F:DNA-binding transcription factor activity"/>
    <property type="evidence" value="ECO:0007669"/>
    <property type="project" value="TreeGrafter"/>
</dbReference>
<keyword evidence="3" id="KW-0804">Transcription</keyword>
<dbReference type="GO" id="GO:0045892">
    <property type="term" value="P:negative regulation of DNA-templated transcription"/>
    <property type="evidence" value="ECO:0007669"/>
    <property type="project" value="TreeGrafter"/>
</dbReference>
<evidence type="ECO:0000313" key="6">
    <source>
        <dbReference type="EMBL" id="QCI64165.1"/>
    </source>
</evidence>
<dbReference type="InterPro" id="IPR036388">
    <property type="entry name" value="WH-like_DNA-bd_sf"/>
</dbReference>
<sequence>MASPPPIRQLHGMRGMSIKGRGVQSIEVGGRILIVLGSEARPMMLRDLALRAKLTPAQAHAYLLSLRRLELVEQDEVGRYRVGPFALTLGMARMWGSDPLKLAMQRLSQLAEDTGMMATILVFGTRGPTVVYVEEGANQIQVNVRAGTLYSLMGTASGRVFAAYLADSVARERIKAEIAEGPSQFMVGTPASLRAFGASNKKVRAAGYATTEGVPIPGINAVSAPVFDSAGRMQLAITLIGPAGAMSVEDESPFVAATVAFCAKLSADLGYDPKRLPGGEGAA</sequence>
<dbReference type="GO" id="GO:0003677">
    <property type="term" value="F:DNA binding"/>
    <property type="evidence" value="ECO:0007669"/>
    <property type="project" value="UniProtKB-KW"/>
</dbReference>
<evidence type="ECO:0000313" key="7">
    <source>
        <dbReference type="Proteomes" id="UP000298781"/>
    </source>
</evidence>
<dbReference type="InterPro" id="IPR029016">
    <property type="entry name" value="GAF-like_dom_sf"/>
</dbReference>
<dbReference type="SUPFAM" id="SSF55781">
    <property type="entry name" value="GAF domain-like"/>
    <property type="match status" value="1"/>
</dbReference>
<dbReference type="Gene3D" id="1.10.10.10">
    <property type="entry name" value="Winged helix-like DNA-binding domain superfamily/Winged helix DNA-binding domain"/>
    <property type="match status" value="1"/>
</dbReference>
<accession>A0A4D7AXF7</accession>
<feature type="domain" description="IclR-ED" evidence="5">
    <location>
        <begin position="85"/>
        <end position="271"/>
    </location>
</feature>
<evidence type="ECO:0000256" key="1">
    <source>
        <dbReference type="ARBA" id="ARBA00023015"/>
    </source>
</evidence>
<evidence type="ECO:0000256" key="3">
    <source>
        <dbReference type="ARBA" id="ARBA00023163"/>
    </source>
</evidence>
<dbReference type="SUPFAM" id="SSF46785">
    <property type="entry name" value="Winged helix' DNA-binding domain"/>
    <property type="match status" value="1"/>
</dbReference>
<dbReference type="Proteomes" id="UP000298781">
    <property type="component" value="Chromosome"/>
</dbReference>
<dbReference type="InterPro" id="IPR014757">
    <property type="entry name" value="Tscrpt_reg_IclR_C"/>
</dbReference>
<dbReference type="InterPro" id="IPR050707">
    <property type="entry name" value="HTH_MetabolicPath_Reg"/>
</dbReference>
<proteinExistence type="predicted"/>
<dbReference type="InterPro" id="IPR036390">
    <property type="entry name" value="WH_DNA-bd_sf"/>
</dbReference>
<evidence type="ECO:0000259" key="5">
    <source>
        <dbReference type="PROSITE" id="PS51078"/>
    </source>
</evidence>
<dbReference type="PROSITE" id="PS51078">
    <property type="entry name" value="ICLR_ED"/>
    <property type="match status" value="1"/>
</dbReference>
<dbReference type="Pfam" id="PF09339">
    <property type="entry name" value="HTH_IclR"/>
    <property type="match status" value="1"/>
</dbReference>
<keyword evidence="7" id="KW-1185">Reference proteome</keyword>
<gene>
    <name evidence="6" type="ORF">E8M01_07855</name>
</gene>
<keyword evidence="2" id="KW-0238">DNA-binding</keyword>
<dbReference type="SMART" id="SM00346">
    <property type="entry name" value="HTH_ICLR"/>
    <property type="match status" value="1"/>
</dbReference>
<dbReference type="EMBL" id="CP039690">
    <property type="protein sequence ID" value="QCI64165.1"/>
    <property type="molecule type" value="Genomic_DNA"/>
</dbReference>
<dbReference type="AlphaFoldDB" id="A0A4D7AXF7"/>
<dbReference type="Gene3D" id="3.30.450.40">
    <property type="match status" value="1"/>
</dbReference>
<dbReference type="Pfam" id="PF01614">
    <property type="entry name" value="IclR_C"/>
    <property type="match status" value="1"/>
</dbReference>
<protein>
    <submittedName>
        <fullName evidence="6">IclR family transcriptional regulator</fullName>
    </submittedName>
</protein>
<reference evidence="6 7" key="1">
    <citation type="submission" date="2019-04" db="EMBL/GenBank/DDBJ databases">
        <title>Phreatobacter aquaticus sp. nov.</title>
        <authorList>
            <person name="Choi A."/>
        </authorList>
    </citation>
    <scope>NUCLEOTIDE SEQUENCE [LARGE SCALE GENOMIC DNA]</scope>
    <source>
        <strain evidence="6 7">KCTC 52518</strain>
    </source>
</reference>
<evidence type="ECO:0000259" key="4">
    <source>
        <dbReference type="PROSITE" id="PS51077"/>
    </source>
</evidence>